<feature type="transmembrane region" description="Helical" evidence="2">
    <location>
        <begin position="286"/>
        <end position="309"/>
    </location>
</feature>
<name>A0ABP9RHS7_9ACTN</name>
<comment type="caution">
    <text evidence="3">The sequence shown here is derived from an EMBL/GenBank/DDBJ whole genome shotgun (WGS) entry which is preliminary data.</text>
</comment>
<proteinExistence type="predicted"/>
<evidence type="ECO:0000256" key="1">
    <source>
        <dbReference type="SAM" id="MobiDB-lite"/>
    </source>
</evidence>
<gene>
    <name evidence="3" type="ORF">GCM10023322_01380</name>
</gene>
<feature type="transmembrane region" description="Helical" evidence="2">
    <location>
        <begin position="45"/>
        <end position="63"/>
    </location>
</feature>
<sequence length="444" mass="46301">MTTDSRRGAESEAEDGGRADVPEPGLVIPTPAGARARRSLRLPSFWLLVVLIAVGGWRIGGLLRREAVGYPSATALAVVLFALYAILFVAVVRSLDYFEREPPLLLLAALGWGALTATAVAVPGDSAVHNLLAKLVSPAFAASWGPAVAAPTVEELAKTLGVVVIVLTARAQINSVVDGFVYGAFVGLGFQVVEDIGYALNAVALAGHGDTLGPVVGTFLLRGFLGGLWSHTLFSALAGSGIAYAALHHDRSLWRRWGVALAALAGAWLFHFGWDSPLLADGFGYGAPGVLVALLIKGIPALLLVALLIKRAGRREAGYYLKRLAGDVRVATPGELAALGSARGRAAARRFALRQAGRAGRRTVRRLQRAQALLALELSRGGPRVGQYRTAALAQRELLEARGHPDAIAPDEPGSGAWSWLVGCVCAAVLAVVVALAIRALGGG</sequence>
<feature type="compositionally biased region" description="Basic and acidic residues" evidence="1">
    <location>
        <begin position="1"/>
        <end position="21"/>
    </location>
</feature>
<evidence type="ECO:0000313" key="4">
    <source>
        <dbReference type="Proteomes" id="UP001501570"/>
    </source>
</evidence>
<keyword evidence="2" id="KW-0472">Membrane</keyword>
<evidence type="ECO:0000313" key="3">
    <source>
        <dbReference type="EMBL" id="GAA5177206.1"/>
    </source>
</evidence>
<organism evidence="3 4">
    <name type="scientific">Rugosimonospora acidiphila</name>
    <dbReference type="NCBI Taxonomy" id="556531"/>
    <lineage>
        <taxon>Bacteria</taxon>
        <taxon>Bacillati</taxon>
        <taxon>Actinomycetota</taxon>
        <taxon>Actinomycetes</taxon>
        <taxon>Micromonosporales</taxon>
        <taxon>Micromonosporaceae</taxon>
        <taxon>Rugosimonospora</taxon>
    </lineage>
</organism>
<keyword evidence="2" id="KW-0812">Transmembrane</keyword>
<keyword evidence="4" id="KW-1185">Reference proteome</keyword>
<feature type="transmembrane region" description="Helical" evidence="2">
    <location>
        <begin position="69"/>
        <end position="92"/>
    </location>
</feature>
<evidence type="ECO:0008006" key="5">
    <source>
        <dbReference type="Google" id="ProtNLM"/>
    </source>
</evidence>
<feature type="transmembrane region" description="Helical" evidence="2">
    <location>
        <begin position="228"/>
        <end position="247"/>
    </location>
</feature>
<feature type="transmembrane region" description="Helical" evidence="2">
    <location>
        <begin position="254"/>
        <end position="274"/>
    </location>
</feature>
<accession>A0ABP9RHS7</accession>
<feature type="transmembrane region" description="Helical" evidence="2">
    <location>
        <begin position="104"/>
        <end position="122"/>
    </location>
</feature>
<dbReference type="InterPro" id="IPR026898">
    <property type="entry name" value="PrsW"/>
</dbReference>
<feature type="transmembrane region" description="Helical" evidence="2">
    <location>
        <begin position="418"/>
        <end position="441"/>
    </location>
</feature>
<dbReference type="RefSeq" id="WP_345625066.1">
    <property type="nucleotide sequence ID" value="NZ_BAABJQ010000001.1"/>
</dbReference>
<dbReference type="Pfam" id="PF13367">
    <property type="entry name" value="PrsW-protease"/>
    <property type="match status" value="1"/>
</dbReference>
<dbReference type="PANTHER" id="PTHR36844:SF1">
    <property type="entry name" value="PROTEASE PRSW"/>
    <property type="match status" value="1"/>
</dbReference>
<dbReference type="Proteomes" id="UP001501570">
    <property type="component" value="Unassembled WGS sequence"/>
</dbReference>
<reference evidence="4" key="1">
    <citation type="journal article" date="2019" name="Int. J. Syst. Evol. Microbiol.">
        <title>The Global Catalogue of Microorganisms (GCM) 10K type strain sequencing project: providing services to taxonomists for standard genome sequencing and annotation.</title>
        <authorList>
            <consortium name="The Broad Institute Genomics Platform"/>
            <consortium name="The Broad Institute Genome Sequencing Center for Infectious Disease"/>
            <person name="Wu L."/>
            <person name="Ma J."/>
        </authorList>
    </citation>
    <scope>NUCLEOTIDE SEQUENCE [LARGE SCALE GENOMIC DNA]</scope>
    <source>
        <strain evidence="4">JCM 18304</strain>
    </source>
</reference>
<protein>
    <recommendedName>
        <fullName evidence="5">Membrane proteinase PrsW, cleaves anti-sigma factor RsiW, M82 family</fullName>
    </recommendedName>
</protein>
<dbReference type="PANTHER" id="PTHR36844">
    <property type="entry name" value="PROTEASE PRSW"/>
    <property type="match status" value="1"/>
</dbReference>
<keyword evidence="2" id="KW-1133">Transmembrane helix</keyword>
<dbReference type="EMBL" id="BAABJQ010000001">
    <property type="protein sequence ID" value="GAA5177206.1"/>
    <property type="molecule type" value="Genomic_DNA"/>
</dbReference>
<evidence type="ECO:0000256" key="2">
    <source>
        <dbReference type="SAM" id="Phobius"/>
    </source>
</evidence>
<feature type="region of interest" description="Disordered" evidence="1">
    <location>
        <begin position="1"/>
        <end position="26"/>
    </location>
</feature>